<feature type="region of interest" description="Disordered" evidence="2">
    <location>
        <begin position="1187"/>
        <end position="1248"/>
    </location>
</feature>
<proteinExistence type="predicted"/>
<name>A0AAJ7SBM6_9HYME</name>
<feature type="chain" id="PRO_5042559515" evidence="3">
    <location>
        <begin position="19"/>
        <end position="1430"/>
    </location>
</feature>
<organism evidence="4 5">
    <name type="scientific">Ceratina calcarata</name>
    <dbReference type="NCBI Taxonomy" id="156304"/>
    <lineage>
        <taxon>Eukaryota</taxon>
        <taxon>Metazoa</taxon>
        <taxon>Ecdysozoa</taxon>
        <taxon>Arthropoda</taxon>
        <taxon>Hexapoda</taxon>
        <taxon>Insecta</taxon>
        <taxon>Pterygota</taxon>
        <taxon>Neoptera</taxon>
        <taxon>Endopterygota</taxon>
        <taxon>Hymenoptera</taxon>
        <taxon>Apocrita</taxon>
        <taxon>Aculeata</taxon>
        <taxon>Apoidea</taxon>
        <taxon>Anthophila</taxon>
        <taxon>Apidae</taxon>
        <taxon>Ceratina</taxon>
        <taxon>Zadontomerus</taxon>
    </lineage>
</organism>
<dbReference type="KEGG" id="ccal:108630521"/>
<feature type="compositionally biased region" description="Polar residues" evidence="2">
    <location>
        <begin position="1076"/>
        <end position="1092"/>
    </location>
</feature>
<feature type="compositionally biased region" description="Basic and acidic residues" evidence="2">
    <location>
        <begin position="52"/>
        <end position="68"/>
    </location>
</feature>
<evidence type="ECO:0000256" key="2">
    <source>
        <dbReference type="SAM" id="MobiDB-lite"/>
    </source>
</evidence>
<gene>
    <name evidence="5" type="primary">LOC108630521</name>
</gene>
<feature type="region of interest" description="Disordered" evidence="2">
    <location>
        <begin position="670"/>
        <end position="689"/>
    </location>
</feature>
<feature type="compositionally biased region" description="Polar residues" evidence="2">
    <location>
        <begin position="1205"/>
        <end position="1225"/>
    </location>
</feature>
<feature type="compositionally biased region" description="Basic and acidic residues" evidence="2">
    <location>
        <begin position="1094"/>
        <end position="1114"/>
    </location>
</feature>
<feature type="compositionally biased region" description="Polar residues" evidence="2">
    <location>
        <begin position="38"/>
        <end position="47"/>
    </location>
</feature>
<evidence type="ECO:0000256" key="3">
    <source>
        <dbReference type="SAM" id="SignalP"/>
    </source>
</evidence>
<dbReference type="GeneID" id="108630521"/>
<protein>
    <submittedName>
        <fullName evidence="5">Uncharacterized protein LOC108630521</fullName>
    </submittedName>
</protein>
<evidence type="ECO:0000256" key="1">
    <source>
        <dbReference type="SAM" id="Coils"/>
    </source>
</evidence>
<feature type="compositionally biased region" description="Basic and acidic residues" evidence="2">
    <location>
        <begin position="603"/>
        <end position="618"/>
    </location>
</feature>
<feature type="region of interest" description="Disordered" evidence="2">
    <location>
        <begin position="21"/>
        <end position="68"/>
    </location>
</feature>
<feature type="region of interest" description="Disordered" evidence="2">
    <location>
        <begin position="1268"/>
        <end position="1307"/>
    </location>
</feature>
<feature type="compositionally biased region" description="Polar residues" evidence="2">
    <location>
        <begin position="620"/>
        <end position="634"/>
    </location>
</feature>
<keyword evidence="1" id="KW-0175">Coiled coil</keyword>
<feature type="region of interest" description="Disordered" evidence="2">
    <location>
        <begin position="1071"/>
        <end position="1128"/>
    </location>
</feature>
<feature type="region of interest" description="Disordered" evidence="2">
    <location>
        <begin position="401"/>
        <end position="420"/>
    </location>
</feature>
<keyword evidence="4" id="KW-1185">Reference proteome</keyword>
<dbReference type="Proteomes" id="UP000694925">
    <property type="component" value="Unplaced"/>
</dbReference>
<feature type="signal peptide" evidence="3">
    <location>
        <begin position="1"/>
        <end position="18"/>
    </location>
</feature>
<feature type="compositionally biased region" description="Polar residues" evidence="2">
    <location>
        <begin position="22"/>
        <end position="31"/>
    </location>
</feature>
<feature type="region of interest" description="Disordered" evidence="2">
    <location>
        <begin position="742"/>
        <end position="796"/>
    </location>
</feature>
<reference evidence="5" key="1">
    <citation type="submission" date="2025-08" db="UniProtKB">
        <authorList>
            <consortium name="RefSeq"/>
        </authorList>
    </citation>
    <scope>IDENTIFICATION</scope>
    <source>
        <tissue evidence="5">Whole body</tissue>
    </source>
</reference>
<feature type="region of interest" description="Disordered" evidence="2">
    <location>
        <begin position="700"/>
        <end position="727"/>
    </location>
</feature>
<keyword evidence="3" id="KW-0732">Signal</keyword>
<feature type="coiled-coil region" evidence="1">
    <location>
        <begin position="115"/>
        <end position="145"/>
    </location>
</feature>
<dbReference type="RefSeq" id="XP_026674179.1">
    <property type="nucleotide sequence ID" value="XM_026818378.1"/>
</dbReference>
<feature type="region of interest" description="Disordered" evidence="2">
    <location>
        <begin position="590"/>
        <end position="658"/>
    </location>
</feature>
<feature type="compositionally biased region" description="Polar residues" evidence="2">
    <location>
        <begin position="1293"/>
        <end position="1302"/>
    </location>
</feature>
<sequence length="1430" mass="164560">MNRPSVLLLLVSCSLCLAEESPLNSSKSTAVTADPVTGSVSADSVRTATAHARPEPEDVPDKKEMELSEPDRILSSQWLERVSGNLRRENSKVHVTRYAQDRTRYRQKKGSISIRKELKRLKKFLERKLNEYADSERENNQISRQSEDEIRTRLQGFVASLLKLRSATSSSEMDTVVSKIQSALGKNETDDTGKLSGLKESLEALHDTLNGMKLIDFEEKMGQDSKRSKRDLLAEIEQSLNSKGNGFVGKQFWYDNVKGRRDGEIKRREDVGKVVRPSLAKLDSDSGENTFYGFFKTEPVEGFPEGDVFFATGSALNGDENSRKKISEIDYDAGTWLQDDYPFYEPLQLFGKSLNDRMGNPRSSELWEVQNYDSKLPRKSNDFGNGKEFQVVMESNEKFQNDDSTLNNYHDSRVPKNHRSTYSTLNPEEAKLALVRQLPGYLSSIFRGSNFETDYSGSHKFKREATNLHAVLDQEMINEDDANSKDCDCRVIRNSNCKPKREAIESMESTIDMETIPSKNKGVLNLSKDMGHAEIHEDPDVEVFADLRDSSMEKFKIQPKFSDHEMSQSGPFRDYPEMFSTIVPSTLTSTELEDLNQPKSLVRRGESQFFRESRKDGEENTSVDTAERASSGQKNIKPFVNEKTLEKKSKTTKTVSSTTFKTLSEEAIRKESEKNYDHSYATEGNPKRQTKIQLALQEPQEVTEAQLSNVGQNKRRTKARPRESQAAKRIRALKALRDLFREFRQNRPRPTQLGAKSVGKISSNPSEQTRKIKEKRRPIKQRDDQERLNDEEDQENRNLKRREVWEMIKNNDEFDREKLLLLYEPQNNESIEKVQEVPTTEVLRTKNVRQRTFNPSQRKNFDGTIMEHPNPDELRNKIVELANLYQSQVTEKEKLDATKNKSYYALVEDIKKPRIFHYQQKPENVEKRSLQARRTLFHDIGYERLRRWPRVRAVEYSSEEESNEDKELLAESMYPRTDSRNYEIIWEPYSYRPYRIVRQRKREDEVGDSRDLSRYTGELLKILIDNLDSQTAEELYRRLTGYNVVEDKKQNSMRSISKNTEEQFDEAKEVGGFSENFRNNSTDMLDTGNYGNDSAKEETQTQDDVREDSQEVARIRKRGNTGSGEEYFKLPEDTHNRLYLKENSEETSDKSSSINISNKEIPVEKTRDETGLFMKSEDIHEYAESNPIVGTRNPYGELSEDYVESDSTGRGSETSGDVSNVQVLYNSRAEGSERSNETANSKEAPFPNKPEVLMVLPWARRYSRLRRGAEDQEKISENGNAEKVQPRELQQLDEFSSTSTPVTDPIDDVEKSLIQKIPLEKFKAKDDINKKKNVRKNKKDEDGLPSLIERSIPKLESVLVDGLKKAENLTGSMKHLIENLDENYNKTIKREQPKSTAKSIDAVPNTFKRAIKSVKKFFMLLSGVTHLLRG</sequence>
<accession>A0AAJ7SBM6</accession>
<evidence type="ECO:0000313" key="4">
    <source>
        <dbReference type="Proteomes" id="UP000694925"/>
    </source>
</evidence>
<evidence type="ECO:0000313" key="5">
    <source>
        <dbReference type="RefSeq" id="XP_026674179.1"/>
    </source>
</evidence>
<feature type="compositionally biased region" description="Polar residues" evidence="2">
    <location>
        <begin position="703"/>
        <end position="712"/>
    </location>
</feature>